<dbReference type="PANTHER" id="PTHR24412:SF172">
    <property type="entry name" value="KELCH-LIKE PROTEIN 10"/>
    <property type="match status" value="1"/>
</dbReference>
<dbReference type="Pfam" id="PF07707">
    <property type="entry name" value="BACK"/>
    <property type="match status" value="1"/>
</dbReference>
<dbReference type="Pfam" id="PF24681">
    <property type="entry name" value="Kelch_KLHDC2_KLHL20_DRC7"/>
    <property type="match status" value="1"/>
</dbReference>
<dbReference type="InterPro" id="IPR000210">
    <property type="entry name" value="BTB/POZ_dom"/>
</dbReference>
<dbReference type="SUPFAM" id="SSF54695">
    <property type="entry name" value="POZ domain"/>
    <property type="match status" value="1"/>
</dbReference>
<sequence>MSRLKVCDKALETLEEMRHKNAFCDAVLKVEDCEFPVHKVILCLSSDYFRAMFERWATPEDRDFTIGGISPKIMSLVLDWIYTKTIRLSNTTVEEVLLTAEMMLLKKLVKICFHCMEKHMHPKNCIDFWKLSNAITSTTTRDLARRFILSRFEEVMDTEQFQQLTAYELTGFLEDDELNVKSETVVFQAILRWTYHDLENRREEFSTLLSKIRFSQLSPEFVEDNVLNNVLVKDDLKCMSTVVGELEATYKVIKNRRLMDILSLRRLPGAILLAIGGWGSGKPTHGIEAYDCKINHWVSVKVPDRQGRPKAYQGTVFLNGSIYCLGGFDQIKQFNSMWRLDLGTKSWHEMPPMYYRRCYVSVTVLNGCIYAMGGYNGQVRLNTAEVYDPQTNQWSLIAPMNEHRSDANCATLNGKIYICGGYNGTDALRTAECYCPQTNQWTNIAPMSTIRSGVAVIAYRNHIYAVGGFDGNNRLRSVEAYNPSTDSWHQVAPMINPRSNFGIEVLNDHIFAVGGFNGVTPCYKVESYDPLVNTWSAAADLIQFRSALSCCVISGLPNMADYTFARNKPDEDST</sequence>
<keyword evidence="2" id="KW-0677">Repeat</keyword>
<dbReference type="InterPro" id="IPR011333">
    <property type="entry name" value="SKP1/BTB/POZ_sf"/>
</dbReference>
<dbReference type="PIRSF" id="PIRSF037037">
    <property type="entry name" value="Kelch-like_protein_gigaxonin"/>
    <property type="match status" value="1"/>
</dbReference>
<accession>A0AAW0NPJ3</accession>
<dbReference type="SMART" id="SM00875">
    <property type="entry name" value="BACK"/>
    <property type="match status" value="1"/>
</dbReference>
<feature type="domain" description="BTB" evidence="3">
    <location>
        <begin position="24"/>
        <end position="90"/>
    </location>
</feature>
<gene>
    <name evidence="4" type="ORF">WMY93_019205</name>
</gene>
<comment type="caution">
    <text evidence="4">The sequence shown here is derived from an EMBL/GenBank/DDBJ whole genome shotgun (WGS) entry which is preliminary data.</text>
</comment>
<keyword evidence="5" id="KW-1185">Reference proteome</keyword>
<keyword evidence="1" id="KW-0880">Kelch repeat</keyword>
<dbReference type="PROSITE" id="PS50097">
    <property type="entry name" value="BTB"/>
    <property type="match status" value="1"/>
</dbReference>
<dbReference type="SMART" id="SM00225">
    <property type="entry name" value="BTB"/>
    <property type="match status" value="1"/>
</dbReference>
<reference evidence="5" key="1">
    <citation type="submission" date="2024-04" db="EMBL/GenBank/DDBJ databases">
        <title>Salinicola lusitanus LLJ914,a marine bacterium isolated from the Okinawa Trough.</title>
        <authorList>
            <person name="Li J."/>
        </authorList>
    </citation>
    <scope>NUCLEOTIDE SEQUENCE [LARGE SCALE GENOMIC DNA]</scope>
</reference>
<dbReference type="PANTHER" id="PTHR24412">
    <property type="entry name" value="KELCH PROTEIN"/>
    <property type="match status" value="1"/>
</dbReference>
<evidence type="ECO:0000313" key="5">
    <source>
        <dbReference type="Proteomes" id="UP001460270"/>
    </source>
</evidence>
<dbReference type="Gene3D" id="1.25.40.420">
    <property type="match status" value="1"/>
</dbReference>
<dbReference type="Gene3D" id="2.120.10.80">
    <property type="entry name" value="Kelch-type beta propeller"/>
    <property type="match status" value="2"/>
</dbReference>
<evidence type="ECO:0000256" key="2">
    <source>
        <dbReference type="ARBA" id="ARBA00022737"/>
    </source>
</evidence>
<dbReference type="InterPro" id="IPR017096">
    <property type="entry name" value="BTB-kelch_protein"/>
</dbReference>
<dbReference type="InterPro" id="IPR011705">
    <property type="entry name" value="BACK"/>
</dbReference>
<organism evidence="4 5">
    <name type="scientific">Mugilogobius chulae</name>
    <name type="common">yellowstripe goby</name>
    <dbReference type="NCBI Taxonomy" id="88201"/>
    <lineage>
        <taxon>Eukaryota</taxon>
        <taxon>Metazoa</taxon>
        <taxon>Chordata</taxon>
        <taxon>Craniata</taxon>
        <taxon>Vertebrata</taxon>
        <taxon>Euteleostomi</taxon>
        <taxon>Actinopterygii</taxon>
        <taxon>Neopterygii</taxon>
        <taxon>Teleostei</taxon>
        <taxon>Neoteleostei</taxon>
        <taxon>Acanthomorphata</taxon>
        <taxon>Gobiaria</taxon>
        <taxon>Gobiiformes</taxon>
        <taxon>Gobioidei</taxon>
        <taxon>Gobiidae</taxon>
        <taxon>Gobionellinae</taxon>
        <taxon>Mugilogobius</taxon>
    </lineage>
</organism>
<protein>
    <recommendedName>
        <fullName evidence="3">BTB domain-containing protein</fullName>
    </recommendedName>
</protein>
<evidence type="ECO:0000313" key="4">
    <source>
        <dbReference type="EMBL" id="KAK7898352.1"/>
    </source>
</evidence>
<dbReference type="Proteomes" id="UP001460270">
    <property type="component" value="Unassembled WGS sequence"/>
</dbReference>
<dbReference type="SMART" id="SM00612">
    <property type="entry name" value="Kelch"/>
    <property type="match status" value="6"/>
</dbReference>
<name>A0AAW0NPJ3_9GOBI</name>
<proteinExistence type="predicted"/>
<dbReference type="FunFam" id="1.25.40.420:FF:000001">
    <property type="entry name" value="Kelch-like family member 12"/>
    <property type="match status" value="1"/>
</dbReference>
<evidence type="ECO:0000256" key="1">
    <source>
        <dbReference type="ARBA" id="ARBA00022441"/>
    </source>
</evidence>
<dbReference type="PRINTS" id="PR00501">
    <property type="entry name" value="KELCHREPEAT"/>
</dbReference>
<dbReference type="EMBL" id="JBBPFD010000014">
    <property type="protein sequence ID" value="KAK7898352.1"/>
    <property type="molecule type" value="Genomic_DNA"/>
</dbReference>
<dbReference type="Pfam" id="PF00651">
    <property type="entry name" value="BTB"/>
    <property type="match status" value="1"/>
</dbReference>
<dbReference type="Gene3D" id="3.30.710.10">
    <property type="entry name" value="Potassium Channel Kv1.1, Chain A"/>
    <property type="match status" value="1"/>
</dbReference>
<dbReference type="InterPro" id="IPR006652">
    <property type="entry name" value="Kelch_1"/>
</dbReference>
<dbReference type="SUPFAM" id="SSF117281">
    <property type="entry name" value="Kelch motif"/>
    <property type="match status" value="1"/>
</dbReference>
<evidence type="ECO:0000259" key="3">
    <source>
        <dbReference type="PROSITE" id="PS50097"/>
    </source>
</evidence>
<dbReference type="InterPro" id="IPR015915">
    <property type="entry name" value="Kelch-typ_b-propeller"/>
</dbReference>
<dbReference type="Pfam" id="PF01344">
    <property type="entry name" value="Kelch_1"/>
    <property type="match status" value="2"/>
</dbReference>
<dbReference type="AlphaFoldDB" id="A0AAW0NPJ3"/>